<accession>A0A072U210</accession>
<dbReference type="Pfam" id="PF13839">
    <property type="entry name" value="PC-Esterase"/>
    <property type="match status" value="1"/>
</dbReference>
<evidence type="ECO:0000313" key="12">
    <source>
        <dbReference type="Proteomes" id="UP000002051"/>
    </source>
</evidence>
<dbReference type="EMBL" id="CM001223">
    <property type="protein sequence ID" value="KEH23742.1"/>
    <property type="molecule type" value="Genomic_DNA"/>
</dbReference>
<evidence type="ECO:0000256" key="7">
    <source>
        <dbReference type="SAM" id="Phobius"/>
    </source>
</evidence>
<evidence type="ECO:0000256" key="1">
    <source>
        <dbReference type="ARBA" id="ARBA00004167"/>
    </source>
</evidence>
<keyword evidence="4" id="KW-0735">Signal-anchor</keyword>
<feature type="domain" description="Trichome birefringence-like C-terminal" evidence="8">
    <location>
        <begin position="143"/>
        <end position="328"/>
    </location>
</feature>
<organism evidence="10 12">
    <name type="scientific">Medicago truncatula</name>
    <name type="common">Barrel medic</name>
    <name type="synonym">Medicago tribuloides</name>
    <dbReference type="NCBI Taxonomy" id="3880"/>
    <lineage>
        <taxon>Eukaryota</taxon>
        <taxon>Viridiplantae</taxon>
        <taxon>Streptophyta</taxon>
        <taxon>Embryophyta</taxon>
        <taxon>Tracheophyta</taxon>
        <taxon>Spermatophyta</taxon>
        <taxon>Magnoliopsida</taxon>
        <taxon>eudicotyledons</taxon>
        <taxon>Gunneridae</taxon>
        <taxon>Pentapetalae</taxon>
        <taxon>rosids</taxon>
        <taxon>fabids</taxon>
        <taxon>Fabales</taxon>
        <taxon>Fabaceae</taxon>
        <taxon>Papilionoideae</taxon>
        <taxon>50 kb inversion clade</taxon>
        <taxon>NPAAA clade</taxon>
        <taxon>Hologalegina</taxon>
        <taxon>IRL clade</taxon>
        <taxon>Trifolieae</taxon>
        <taxon>Medicago</taxon>
    </lineage>
</organism>
<evidence type="ECO:0000259" key="8">
    <source>
        <dbReference type="Pfam" id="PF13839"/>
    </source>
</evidence>
<dbReference type="Pfam" id="PF14416">
    <property type="entry name" value="PMR5N"/>
    <property type="match status" value="1"/>
</dbReference>
<evidence type="ECO:0000259" key="9">
    <source>
        <dbReference type="Pfam" id="PF14416"/>
    </source>
</evidence>
<protein>
    <submittedName>
        <fullName evidence="10">Pmr5/Cas1p GDSL/SGNH-like acyl-esterase family protein</fullName>
    </submittedName>
</protein>
<dbReference type="PANTHER" id="PTHR32285:SF313">
    <property type="entry name" value="PMR5_CAS1P GDSL_SGNH-LIKE ACYL-ESTERASE FAMILY PROTEIN"/>
    <property type="match status" value="1"/>
</dbReference>
<dbReference type="GO" id="GO:0016413">
    <property type="term" value="F:O-acetyltransferase activity"/>
    <property type="evidence" value="ECO:0007669"/>
    <property type="project" value="InterPro"/>
</dbReference>
<comment type="similarity">
    <text evidence="2">Belongs to the PC-esterase family. TBL subfamily.</text>
</comment>
<name>A0A072U210_MEDTR</name>
<keyword evidence="3 7" id="KW-0812">Transmembrane</keyword>
<proteinExistence type="inferred from homology"/>
<keyword evidence="5 7" id="KW-1133">Transmembrane helix</keyword>
<sequence length="330" mass="38794">MNKTNVSETKKTTMTHMDFLKKFKRFNPLEPSLTILGFFFVSILFITCFFYVDYKGILHSRGTKLFSFHFSSTSPSSPPPIQFLTQKGDNCDVFDGNWVWDETYPLYHSSNCSFLDQGFRCSENGRPDAFYTKWRWQPKDCNLPRFDARKMLENIRNKRLVFVGDSIGRNQWESLLCMLSSAVTNKSSVYEVNGNPITKHTGFLAFKFEDFNCTVEYYRSPFLVVQGRPPHGAPYRVKLTLRVDHMDWTSHRWRDADVLVLNAGHWWNYEKTVKMGCYFQIGEQVKMNMSTEDAFRLSVETVVDWIAREVNRNKTYVLFRTYAPVHFRFA</sequence>
<dbReference type="HOGENOM" id="CLU_020953_0_0_1"/>
<evidence type="ECO:0000256" key="5">
    <source>
        <dbReference type="ARBA" id="ARBA00022989"/>
    </source>
</evidence>
<feature type="transmembrane region" description="Helical" evidence="7">
    <location>
        <begin position="33"/>
        <end position="52"/>
    </location>
</feature>
<dbReference type="PANTHER" id="PTHR32285">
    <property type="entry name" value="PROTEIN TRICHOME BIREFRINGENCE-LIKE 9-RELATED"/>
    <property type="match status" value="1"/>
</dbReference>
<feature type="domain" description="Trichome birefringence-like N-terminal" evidence="9">
    <location>
        <begin position="90"/>
        <end position="142"/>
    </location>
</feature>
<evidence type="ECO:0000256" key="2">
    <source>
        <dbReference type="ARBA" id="ARBA00007727"/>
    </source>
</evidence>
<dbReference type="InterPro" id="IPR029962">
    <property type="entry name" value="TBL"/>
</dbReference>
<dbReference type="ExpressionAtlas" id="A0A072U210">
    <property type="expression patterns" value="differential"/>
</dbReference>
<gene>
    <name evidence="11" type="primary">25499107</name>
    <name evidence="10" type="ordered locus">MTR_7g094750</name>
</gene>
<evidence type="ECO:0000313" key="11">
    <source>
        <dbReference type="EnsemblPlants" id="KEH23742"/>
    </source>
</evidence>
<dbReference type="EnsemblPlants" id="KEH23742">
    <property type="protein sequence ID" value="KEH23742"/>
    <property type="gene ID" value="MTR_7g094750"/>
</dbReference>
<reference evidence="10 12" key="1">
    <citation type="journal article" date="2011" name="Nature">
        <title>The Medicago genome provides insight into the evolution of rhizobial symbioses.</title>
        <authorList>
            <person name="Young N.D."/>
            <person name="Debelle F."/>
            <person name="Oldroyd G.E."/>
            <person name="Geurts R."/>
            <person name="Cannon S.B."/>
            <person name="Udvardi M.K."/>
            <person name="Benedito V.A."/>
            <person name="Mayer K.F."/>
            <person name="Gouzy J."/>
            <person name="Schoof H."/>
            <person name="Van de Peer Y."/>
            <person name="Proost S."/>
            <person name="Cook D.R."/>
            <person name="Meyers B.C."/>
            <person name="Spannagl M."/>
            <person name="Cheung F."/>
            <person name="De Mita S."/>
            <person name="Krishnakumar V."/>
            <person name="Gundlach H."/>
            <person name="Zhou S."/>
            <person name="Mudge J."/>
            <person name="Bharti A.K."/>
            <person name="Murray J.D."/>
            <person name="Naoumkina M.A."/>
            <person name="Rosen B."/>
            <person name="Silverstein K.A."/>
            <person name="Tang H."/>
            <person name="Rombauts S."/>
            <person name="Zhao P.X."/>
            <person name="Zhou P."/>
            <person name="Barbe V."/>
            <person name="Bardou P."/>
            <person name="Bechner M."/>
            <person name="Bellec A."/>
            <person name="Berger A."/>
            <person name="Berges H."/>
            <person name="Bidwell S."/>
            <person name="Bisseling T."/>
            <person name="Choisne N."/>
            <person name="Couloux A."/>
            <person name="Denny R."/>
            <person name="Deshpande S."/>
            <person name="Dai X."/>
            <person name="Doyle J.J."/>
            <person name="Dudez A.M."/>
            <person name="Farmer A.D."/>
            <person name="Fouteau S."/>
            <person name="Franken C."/>
            <person name="Gibelin C."/>
            <person name="Gish J."/>
            <person name="Goldstein S."/>
            <person name="Gonzalez A.J."/>
            <person name="Green P.J."/>
            <person name="Hallab A."/>
            <person name="Hartog M."/>
            <person name="Hua A."/>
            <person name="Humphray S.J."/>
            <person name="Jeong D.H."/>
            <person name="Jing Y."/>
            <person name="Jocker A."/>
            <person name="Kenton S.M."/>
            <person name="Kim D.J."/>
            <person name="Klee K."/>
            <person name="Lai H."/>
            <person name="Lang C."/>
            <person name="Lin S."/>
            <person name="Macmil S.L."/>
            <person name="Magdelenat G."/>
            <person name="Matthews L."/>
            <person name="McCorrison J."/>
            <person name="Monaghan E.L."/>
            <person name="Mun J.H."/>
            <person name="Najar F.Z."/>
            <person name="Nicholson C."/>
            <person name="Noirot C."/>
            <person name="O'Bleness M."/>
            <person name="Paule C.R."/>
            <person name="Poulain J."/>
            <person name="Prion F."/>
            <person name="Qin B."/>
            <person name="Qu C."/>
            <person name="Retzel E.F."/>
            <person name="Riddle C."/>
            <person name="Sallet E."/>
            <person name="Samain S."/>
            <person name="Samson N."/>
            <person name="Sanders I."/>
            <person name="Saurat O."/>
            <person name="Scarpelli C."/>
            <person name="Schiex T."/>
            <person name="Segurens B."/>
            <person name="Severin A.J."/>
            <person name="Sherrier D.J."/>
            <person name="Shi R."/>
            <person name="Sims S."/>
            <person name="Singer S.R."/>
            <person name="Sinharoy S."/>
            <person name="Sterck L."/>
            <person name="Viollet A."/>
            <person name="Wang B.B."/>
            <person name="Wang K."/>
            <person name="Wang M."/>
            <person name="Wang X."/>
            <person name="Warfsmann J."/>
            <person name="Weissenbach J."/>
            <person name="White D.D."/>
            <person name="White J.D."/>
            <person name="Wiley G.B."/>
            <person name="Wincker P."/>
            <person name="Xing Y."/>
            <person name="Yang L."/>
            <person name="Yao Z."/>
            <person name="Ying F."/>
            <person name="Zhai J."/>
            <person name="Zhou L."/>
            <person name="Zuber A."/>
            <person name="Denarie J."/>
            <person name="Dixon R.A."/>
            <person name="May G.D."/>
            <person name="Schwartz D.C."/>
            <person name="Rogers J."/>
            <person name="Quetier F."/>
            <person name="Town C.D."/>
            <person name="Roe B.A."/>
        </authorList>
    </citation>
    <scope>NUCLEOTIDE SEQUENCE [LARGE SCALE GENOMIC DNA]</scope>
    <source>
        <strain evidence="10">A17</strain>
        <strain evidence="11 12">cv. Jemalong A17</strain>
    </source>
</reference>
<keyword evidence="12" id="KW-1185">Reference proteome</keyword>
<evidence type="ECO:0000256" key="6">
    <source>
        <dbReference type="ARBA" id="ARBA00023136"/>
    </source>
</evidence>
<dbReference type="AlphaFoldDB" id="A0A072U210"/>
<comment type="subcellular location">
    <subcellularLocation>
        <location evidence="1">Membrane</location>
        <topology evidence="1">Single-pass membrane protein</topology>
    </subcellularLocation>
</comment>
<keyword evidence="6 7" id="KW-0472">Membrane</keyword>
<evidence type="ECO:0000313" key="10">
    <source>
        <dbReference type="EMBL" id="KEH23742.1"/>
    </source>
</evidence>
<evidence type="ECO:0000256" key="4">
    <source>
        <dbReference type="ARBA" id="ARBA00022968"/>
    </source>
</evidence>
<evidence type="ECO:0000256" key="3">
    <source>
        <dbReference type="ARBA" id="ARBA00022692"/>
    </source>
</evidence>
<dbReference type="OrthoDB" id="630188at2759"/>
<dbReference type="InterPro" id="IPR025846">
    <property type="entry name" value="TBL_N"/>
</dbReference>
<reference evidence="11" key="3">
    <citation type="submission" date="2015-04" db="UniProtKB">
        <authorList>
            <consortium name="EnsemblPlants"/>
        </authorList>
    </citation>
    <scope>IDENTIFICATION</scope>
    <source>
        <strain evidence="11">cv. Jemalong A17</strain>
    </source>
</reference>
<dbReference type="GO" id="GO:0016020">
    <property type="term" value="C:membrane"/>
    <property type="evidence" value="ECO:0007669"/>
    <property type="project" value="UniProtKB-SubCell"/>
</dbReference>
<dbReference type="Proteomes" id="UP000002051">
    <property type="component" value="Unassembled WGS sequence"/>
</dbReference>
<reference evidence="10 12" key="2">
    <citation type="journal article" date="2014" name="BMC Genomics">
        <title>An improved genome release (version Mt4.0) for the model legume Medicago truncatula.</title>
        <authorList>
            <person name="Tang H."/>
            <person name="Krishnakumar V."/>
            <person name="Bidwell S."/>
            <person name="Rosen B."/>
            <person name="Chan A."/>
            <person name="Zhou S."/>
            <person name="Gentzbittel L."/>
            <person name="Childs K.L."/>
            <person name="Yandell M."/>
            <person name="Gundlach H."/>
            <person name="Mayer K.F."/>
            <person name="Schwartz D.C."/>
            <person name="Town C.D."/>
        </authorList>
    </citation>
    <scope>GENOME REANNOTATION</scope>
    <source>
        <strain evidence="10">A17</strain>
        <strain evidence="11 12">cv. Jemalong A17</strain>
    </source>
</reference>
<dbReference type="InterPro" id="IPR026057">
    <property type="entry name" value="TBL_C"/>
</dbReference>